<dbReference type="HOGENOM" id="CLU_1943941_0_0_2"/>
<dbReference type="STRING" id="768679.TTX_1718"/>
<evidence type="ECO:0000313" key="4">
    <source>
        <dbReference type="Proteomes" id="UP000002654"/>
    </source>
</evidence>
<dbReference type="Proteomes" id="UP000002654">
    <property type="component" value="Chromosome"/>
</dbReference>
<evidence type="ECO:0000256" key="1">
    <source>
        <dbReference type="PROSITE-ProRule" id="PRU00325"/>
    </source>
</evidence>
<proteinExistence type="predicted"/>
<dbReference type="EMBL" id="FN869859">
    <property type="protein sequence ID" value="CCC82339.1"/>
    <property type="molecule type" value="Genomic_DNA"/>
</dbReference>
<dbReference type="InterPro" id="IPR007527">
    <property type="entry name" value="Znf_SWIM"/>
</dbReference>
<reference evidence="3 4" key="1">
    <citation type="journal article" date="2011" name="PLoS ONE">
        <title>The complete genome sequence of Thermoproteus tenax: a physiologically versatile member of the Crenarchaeota.</title>
        <authorList>
            <person name="Siebers B."/>
            <person name="Zaparty M."/>
            <person name="Raddatz G."/>
            <person name="Tjaden B."/>
            <person name="Albers S.V."/>
            <person name="Bell S.D."/>
            <person name="Blombach F."/>
            <person name="Kletzin A."/>
            <person name="Kyrpides N."/>
            <person name="Lanz C."/>
            <person name="Plagens A."/>
            <person name="Rampp M."/>
            <person name="Rosinus A."/>
            <person name="von Jan M."/>
            <person name="Makarova K.S."/>
            <person name="Klenk H.P."/>
            <person name="Schuster S.C."/>
            <person name="Hensel R."/>
        </authorList>
    </citation>
    <scope>NUCLEOTIDE SEQUENCE [LARGE SCALE GENOMIC DNA]</scope>
    <source>
        <strain evidence="4">ATCC 35583 / DSM 2078 / JCM 9277 / NBRC 100435 / Kra 1</strain>
    </source>
</reference>
<dbReference type="KEGG" id="ttn:TTX_1718"/>
<accession>G4RL94</accession>
<dbReference type="OrthoDB" id="25498at2157"/>
<keyword evidence="4" id="KW-1185">Reference proteome</keyword>
<gene>
    <name evidence="3" type="ordered locus">TTX_1718</name>
</gene>
<sequence length="139" mass="15742">MSSRTLEEETKEFLLRLSDILNVRISKVLDFYFSVRPAKARILELVEEGGKIVGIRMAVQSNTRRDLWHYVMVGRYGAKCTCEANTIRGQICRHIIIALITWNMVSLIKTGKGVELESLSWLRGTRRVESSEENAGGGI</sequence>
<dbReference type="PATRIC" id="fig|768679.9.peg.1739"/>
<keyword evidence="1" id="KW-0479">Metal-binding</keyword>
<keyword evidence="1" id="KW-0863">Zinc-finger</keyword>
<dbReference type="eggNOG" id="arCOG05658">
    <property type="taxonomic scope" value="Archaea"/>
</dbReference>
<dbReference type="AlphaFoldDB" id="G4RL94"/>
<dbReference type="PROSITE" id="PS50966">
    <property type="entry name" value="ZF_SWIM"/>
    <property type="match status" value="1"/>
</dbReference>
<dbReference type="GO" id="GO:0008270">
    <property type="term" value="F:zinc ion binding"/>
    <property type="evidence" value="ECO:0007669"/>
    <property type="project" value="UniProtKB-KW"/>
</dbReference>
<name>G4RL94_THETK</name>
<dbReference type="PaxDb" id="768679-TTX_1718"/>
<keyword evidence="1" id="KW-0862">Zinc</keyword>
<evidence type="ECO:0000313" key="3">
    <source>
        <dbReference type="EMBL" id="CCC82339.1"/>
    </source>
</evidence>
<dbReference type="Pfam" id="PF04434">
    <property type="entry name" value="SWIM"/>
    <property type="match status" value="1"/>
</dbReference>
<feature type="domain" description="SWIM-type" evidence="2">
    <location>
        <begin position="69"/>
        <end position="103"/>
    </location>
</feature>
<organism evidence="3 4">
    <name type="scientific">Thermoproteus tenax (strain ATCC 35583 / DSM 2078 / JCM 9277 / NBRC 100435 / Kra 1)</name>
    <dbReference type="NCBI Taxonomy" id="768679"/>
    <lineage>
        <taxon>Archaea</taxon>
        <taxon>Thermoproteota</taxon>
        <taxon>Thermoprotei</taxon>
        <taxon>Thermoproteales</taxon>
        <taxon>Thermoproteaceae</taxon>
        <taxon>Thermoproteus</taxon>
    </lineage>
</organism>
<protein>
    <submittedName>
        <fullName evidence="3">SWIM Zn-finger</fullName>
    </submittedName>
</protein>
<evidence type="ECO:0000259" key="2">
    <source>
        <dbReference type="PROSITE" id="PS50966"/>
    </source>
</evidence>